<evidence type="ECO:0000313" key="1">
    <source>
        <dbReference type="EMBL" id="USS44640.1"/>
    </source>
</evidence>
<dbReference type="EMBL" id="CP099587">
    <property type="protein sequence ID" value="USS44640.1"/>
    <property type="molecule type" value="Genomic_DNA"/>
</dbReference>
<sequence>MNLSARDIGKLFAIKLGRPMVYQGFEREHHLFIYRDPPRDHAAYRPDELWMLERVRPDAAPIRLLNDDGFS</sequence>
<dbReference type="Proteomes" id="UP001056386">
    <property type="component" value="Chromosome 1"/>
</dbReference>
<reference evidence="1" key="1">
    <citation type="submission" date="2022-06" db="EMBL/GenBank/DDBJ databases">
        <title>Draft genome sequence of Burkholderia glumae strain GR20004 isolated from rice panicle showing bacterial panicle blight.</title>
        <authorList>
            <person name="Choi S.Y."/>
            <person name="Lee Y.H."/>
        </authorList>
    </citation>
    <scope>NUCLEOTIDE SEQUENCE</scope>
    <source>
        <strain evidence="1">GR20004</strain>
    </source>
</reference>
<gene>
    <name evidence="1" type="ORF">NFI99_23725</name>
</gene>
<dbReference type="RefSeq" id="WP_017424304.1">
    <property type="nucleotide sequence ID" value="NZ_CP099587.1"/>
</dbReference>
<organism evidence="1 2">
    <name type="scientific">Burkholderia glumae</name>
    <name type="common">Pseudomonas glumae</name>
    <dbReference type="NCBI Taxonomy" id="337"/>
    <lineage>
        <taxon>Bacteria</taxon>
        <taxon>Pseudomonadati</taxon>
        <taxon>Pseudomonadota</taxon>
        <taxon>Betaproteobacteria</taxon>
        <taxon>Burkholderiales</taxon>
        <taxon>Burkholderiaceae</taxon>
        <taxon>Burkholderia</taxon>
    </lineage>
</organism>
<name>A0ABY5BCA0_BURGL</name>
<accession>A0ABY5BCA0</accession>
<protein>
    <submittedName>
        <fullName evidence="1">Uncharacterized protein</fullName>
    </submittedName>
</protein>
<evidence type="ECO:0000313" key="2">
    <source>
        <dbReference type="Proteomes" id="UP001056386"/>
    </source>
</evidence>
<keyword evidence="2" id="KW-1185">Reference proteome</keyword>
<proteinExistence type="predicted"/>